<dbReference type="Proteomes" id="UP000274822">
    <property type="component" value="Unassembled WGS sequence"/>
</dbReference>
<keyword evidence="2" id="KW-1185">Reference proteome</keyword>
<evidence type="ECO:0000313" key="2">
    <source>
        <dbReference type="Proteomes" id="UP000274822"/>
    </source>
</evidence>
<name>A0A433Q2R9_9FUNG</name>
<protein>
    <submittedName>
        <fullName evidence="1">Uncharacterized protein</fullName>
    </submittedName>
</protein>
<reference evidence="1 2" key="1">
    <citation type="journal article" date="2018" name="New Phytol.">
        <title>Phylogenomics of Endogonaceae and evolution of mycorrhizas within Mucoromycota.</title>
        <authorList>
            <person name="Chang Y."/>
            <person name="Desiro A."/>
            <person name="Na H."/>
            <person name="Sandor L."/>
            <person name="Lipzen A."/>
            <person name="Clum A."/>
            <person name="Barry K."/>
            <person name="Grigoriev I.V."/>
            <person name="Martin F.M."/>
            <person name="Stajich J.E."/>
            <person name="Smith M.E."/>
            <person name="Bonito G."/>
            <person name="Spatafora J.W."/>
        </authorList>
    </citation>
    <scope>NUCLEOTIDE SEQUENCE [LARGE SCALE GENOMIC DNA]</scope>
    <source>
        <strain evidence="1 2">AD002</strain>
    </source>
</reference>
<dbReference type="AlphaFoldDB" id="A0A433Q2R9"/>
<organism evidence="1 2">
    <name type="scientific">Jimgerdemannia flammicorona</name>
    <dbReference type="NCBI Taxonomy" id="994334"/>
    <lineage>
        <taxon>Eukaryota</taxon>
        <taxon>Fungi</taxon>
        <taxon>Fungi incertae sedis</taxon>
        <taxon>Mucoromycota</taxon>
        <taxon>Mucoromycotina</taxon>
        <taxon>Endogonomycetes</taxon>
        <taxon>Endogonales</taxon>
        <taxon>Endogonaceae</taxon>
        <taxon>Jimgerdemannia</taxon>
    </lineage>
</organism>
<accession>A0A433Q2R9</accession>
<comment type="caution">
    <text evidence="1">The sequence shown here is derived from an EMBL/GenBank/DDBJ whole genome shotgun (WGS) entry which is preliminary data.</text>
</comment>
<proteinExistence type="predicted"/>
<gene>
    <name evidence="1" type="ORF">BC938DRAFT_474181</name>
</gene>
<sequence>MLWTLSSQRLQGHYNVILRGIDCRSGFDDERRLLAANTSRSDKHLPSHSAGFDRAMFLYRIYNIQPIRSSLTHSYCGLPSPRTAKKNE</sequence>
<dbReference type="EMBL" id="RBNJ01017474">
    <property type="protein sequence ID" value="RUS24066.1"/>
    <property type="molecule type" value="Genomic_DNA"/>
</dbReference>
<evidence type="ECO:0000313" key="1">
    <source>
        <dbReference type="EMBL" id="RUS24066.1"/>
    </source>
</evidence>